<sequence>MKKFCSIIILLFLLNLNTEYIEREEIPKDLGLNVLEIYNYKEEILIFFDGYHQNGVIYFGDFKDIHLIYDFSDLDFILVRDNTSNVKNLNFYFIGQRTNIELQDEDNNLIIIDENTIFLELKRFKFIISNDLVSVQHLYKYDPQFFILSQLTDITKVIESFSVEQIFIVSEEYPSENNPLVSLIPKGYYVQFICNESSYKYQFKMY</sequence>
<reference evidence="2" key="1">
    <citation type="submission" date="2016-10" db="EMBL/GenBank/DDBJ databases">
        <authorList>
            <person name="Varghese N."/>
            <person name="Submissions S."/>
        </authorList>
    </citation>
    <scope>NUCLEOTIDE SEQUENCE [LARGE SCALE GENOMIC DNA]</scope>
    <source>
        <strain evidence="2">DSM 13577</strain>
    </source>
</reference>
<dbReference type="AlphaFoldDB" id="A0A1H9ZKT7"/>
<dbReference type="EMBL" id="FOIF01000010">
    <property type="protein sequence ID" value="SES81953.1"/>
    <property type="molecule type" value="Genomic_DNA"/>
</dbReference>
<keyword evidence="2" id="KW-1185">Reference proteome</keyword>
<dbReference type="Proteomes" id="UP000243819">
    <property type="component" value="Unassembled WGS sequence"/>
</dbReference>
<gene>
    <name evidence="1" type="ORF">SAMN03080614_101018</name>
</gene>
<name>A0A1H9ZKT7_9FIRM</name>
<proteinExistence type="predicted"/>
<dbReference type="RefSeq" id="WP_091349550.1">
    <property type="nucleotide sequence ID" value="NZ_FOIF01000010.1"/>
</dbReference>
<dbReference type="STRING" id="1120990.SAMN03080614_101018"/>
<dbReference type="OrthoDB" id="9822144at2"/>
<accession>A0A1H9ZKT7</accession>
<evidence type="ECO:0000313" key="2">
    <source>
        <dbReference type="Proteomes" id="UP000243819"/>
    </source>
</evidence>
<protein>
    <submittedName>
        <fullName evidence="1">Uncharacterized protein</fullName>
    </submittedName>
</protein>
<organism evidence="1 2">
    <name type="scientific">Anaerobranca gottschalkii DSM 13577</name>
    <dbReference type="NCBI Taxonomy" id="1120990"/>
    <lineage>
        <taxon>Bacteria</taxon>
        <taxon>Bacillati</taxon>
        <taxon>Bacillota</taxon>
        <taxon>Clostridia</taxon>
        <taxon>Eubacteriales</taxon>
        <taxon>Proteinivoracaceae</taxon>
        <taxon>Anaerobranca</taxon>
    </lineage>
</organism>
<evidence type="ECO:0000313" key="1">
    <source>
        <dbReference type="EMBL" id="SES81953.1"/>
    </source>
</evidence>